<feature type="compositionally biased region" description="Basic and acidic residues" evidence="7">
    <location>
        <begin position="398"/>
        <end position="410"/>
    </location>
</feature>
<organism evidence="9 10">
    <name type="scientific">Clavelina lepadiformis</name>
    <name type="common">Light-bulb sea squirt</name>
    <name type="synonym">Ascidia lepadiformis</name>
    <dbReference type="NCBI Taxonomy" id="159417"/>
    <lineage>
        <taxon>Eukaryota</taxon>
        <taxon>Metazoa</taxon>
        <taxon>Chordata</taxon>
        <taxon>Tunicata</taxon>
        <taxon>Ascidiacea</taxon>
        <taxon>Aplousobranchia</taxon>
        <taxon>Clavelinidae</taxon>
        <taxon>Clavelina</taxon>
    </lineage>
</organism>
<feature type="compositionally biased region" description="Basic residues" evidence="7">
    <location>
        <begin position="411"/>
        <end position="420"/>
    </location>
</feature>
<keyword evidence="10" id="KW-1185">Reference proteome</keyword>
<dbReference type="PANTHER" id="PTHR24340">
    <property type="entry name" value="HOMEOBOX PROTEIN NKX"/>
    <property type="match status" value="1"/>
</dbReference>
<keyword evidence="4 5" id="KW-0539">Nucleus</keyword>
<protein>
    <recommendedName>
        <fullName evidence="8">Homeobox domain-containing protein</fullName>
    </recommendedName>
</protein>
<sequence length="651" mass="70392">MKTYKKGIHCTNKLWQTAVMSVDEIMISGPVGSTPFSVKDILKLEGHQITCHSKTNCKTESQSALSYCNSISAPVYSDPNKGNGIPHNVASADNMLNGQEAVSNKTSAVAFTSTESKKNSTGNANVDGSKEPASVMFNNMATHLSTHSTYSSGKEIINEKYLKSSMDNSLSRETSNAANALIGFSQGFHEHAYDVPPCNEYYAPNGCYNPAAYNRQNAAVYDTPSSTGSGRLQFPQPPYKNTEVSNQINDVNINSSVPQHENSANLYGSVSGAGHMDDFSYSPRRSQPPYSRAMAEIAESKSRIGAGIHNFDEMSDKVQVYDERNGRGSMIDIASPVMHSPVDSESHHRSSVDVSTDIRDSPQLSCGTGESHPDESITQITDSEKSDNLSNCSASPDGDNKKKNPEDSLKSRHRSRRKPRVLFSQAQVFELERRFKQQRYLSAPEREHLAQLLKLTSTQVKIWFQNRRYKCKRMRQDKTLELASIGPPRRVTVPVLVRDGKPCLSGAPAGAQNPNAPYSAPYNVTVTPYHNYPNSYNSCGYNTYSHNTNSYGPSAAAAAVAVAGAAAAYGNAASATYNGLSAAGMAGNPTGVSMNSYSGPTMHPQHPGSVGSVGSAPTSFGSPPIAPSQVGQNNFHHPNPTDYIYKFGLCT</sequence>
<dbReference type="InterPro" id="IPR020479">
    <property type="entry name" value="HD_metazoa"/>
</dbReference>
<name>A0ABP0GFT3_CLALP</name>
<reference evidence="9 10" key="1">
    <citation type="submission" date="2024-02" db="EMBL/GenBank/DDBJ databases">
        <authorList>
            <person name="Daric V."/>
            <person name="Darras S."/>
        </authorList>
    </citation>
    <scope>NUCLEOTIDE SEQUENCE [LARGE SCALE GENOMIC DNA]</scope>
</reference>
<evidence type="ECO:0000256" key="7">
    <source>
        <dbReference type="SAM" id="MobiDB-lite"/>
    </source>
</evidence>
<dbReference type="InterPro" id="IPR017970">
    <property type="entry name" value="Homeobox_CS"/>
</dbReference>
<evidence type="ECO:0000313" key="10">
    <source>
        <dbReference type="Proteomes" id="UP001642483"/>
    </source>
</evidence>
<dbReference type="PROSITE" id="PS00027">
    <property type="entry name" value="HOMEOBOX_1"/>
    <property type="match status" value="1"/>
</dbReference>
<evidence type="ECO:0000256" key="2">
    <source>
        <dbReference type="ARBA" id="ARBA00023125"/>
    </source>
</evidence>
<dbReference type="InterPro" id="IPR050394">
    <property type="entry name" value="Homeobox_NK-like"/>
</dbReference>
<accession>A0ABP0GFT3</accession>
<evidence type="ECO:0000259" key="8">
    <source>
        <dbReference type="PROSITE" id="PS50071"/>
    </source>
</evidence>
<feature type="DNA-binding region" description="Homeobox" evidence="5">
    <location>
        <begin position="416"/>
        <end position="475"/>
    </location>
</feature>
<comment type="caution">
    <text evidence="9">The sequence shown here is derived from an EMBL/GenBank/DDBJ whole genome shotgun (WGS) entry which is preliminary data.</text>
</comment>
<gene>
    <name evidence="9" type="ORF">CVLEPA_LOCUS21630</name>
</gene>
<evidence type="ECO:0000256" key="3">
    <source>
        <dbReference type="ARBA" id="ARBA00023155"/>
    </source>
</evidence>
<comment type="subcellular location">
    <subcellularLocation>
        <location evidence="1 5 6">Nucleus</location>
    </subcellularLocation>
</comment>
<dbReference type="EMBL" id="CAWYQH010000108">
    <property type="protein sequence ID" value="CAK8689659.1"/>
    <property type="molecule type" value="Genomic_DNA"/>
</dbReference>
<feature type="region of interest" description="Disordered" evidence="7">
    <location>
        <begin position="339"/>
        <end position="421"/>
    </location>
</feature>
<evidence type="ECO:0000256" key="6">
    <source>
        <dbReference type="RuleBase" id="RU000682"/>
    </source>
</evidence>
<dbReference type="Pfam" id="PF00046">
    <property type="entry name" value="Homeodomain"/>
    <property type="match status" value="1"/>
</dbReference>
<keyword evidence="2 5" id="KW-0238">DNA-binding</keyword>
<feature type="compositionally biased region" description="Basic and acidic residues" evidence="7">
    <location>
        <begin position="342"/>
        <end position="360"/>
    </location>
</feature>
<evidence type="ECO:0000256" key="1">
    <source>
        <dbReference type="ARBA" id="ARBA00004123"/>
    </source>
</evidence>
<feature type="region of interest" description="Disordered" evidence="7">
    <location>
        <begin position="599"/>
        <end position="637"/>
    </location>
</feature>
<evidence type="ECO:0000256" key="5">
    <source>
        <dbReference type="PROSITE-ProRule" id="PRU00108"/>
    </source>
</evidence>
<evidence type="ECO:0000256" key="4">
    <source>
        <dbReference type="ARBA" id="ARBA00023242"/>
    </source>
</evidence>
<dbReference type="InterPro" id="IPR009057">
    <property type="entry name" value="Homeodomain-like_sf"/>
</dbReference>
<feature type="domain" description="Homeobox" evidence="8">
    <location>
        <begin position="414"/>
        <end position="474"/>
    </location>
</feature>
<dbReference type="SMART" id="SM00389">
    <property type="entry name" value="HOX"/>
    <property type="match status" value="1"/>
</dbReference>
<dbReference type="Proteomes" id="UP001642483">
    <property type="component" value="Unassembled WGS sequence"/>
</dbReference>
<dbReference type="InterPro" id="IPR001356">
    <property type="entry name" value="HD"/>
</dbReference>
<dbReference type="SUPFAM" id="SSF46689">
    <property type="entry name" value="Homeodomain-like"/>
    <property type="match status" value="1"/>
</dbReference>
<proteinExistence type="predicted"/>
<dbReference type="PROSITE" id="PS50071">
    <property type="entry name" value="HOMEOBOX_2"/>
    <property type="match status" value="1"/>
</dbReference>
<dbReference type="PANTHER" id="PTHR24340:SF111">
    <property type="entry name" value="HOMEOBOX DOMAIN-CONTAINING PROTEIN"/>
    <property type="match status" value="1"/>
</dbReference>
<dbReference type="PRINTS" id="PR00024">
    <property type="entry name" value="HOMEOBOX"/>
</dbReference>
<keyword evidence="3 5" id="KW-0371">Homeobox</keyword>
<dbReference type="CDD" id="cd00086">
    <property type="entry name" value="homeodomain"/>
    <property type="match status" value="1"/>
</dbReference>
<dbReference type="Gene3D" id="1.10.10.60">
    <property type="entry name" value="Homeodomain-like"/>
    <property type="match status" value="1"/>
</dbReference>
<evidence type="ECO:0000313" key="9">
    <source>
        <dbReference type="EMBL" id="CAK8689659.1"/>
    </source>
</evidence>